<name>A0A1G4W529_9FLAO</name>
<proteinExistence type="predicted"/>
<dbReference type="eggNOG" id="COG3307">
    <property type="taxonomic scope" value="Bacteria"/>
</dbReference>
<evidence type="ECO:0000313" key="7">
    <source>
        <dbReference type="EMBL" id="SCX16095.1"/>
    </source>
</evidence>
<comment type="subcellular location">
    <subcellularLocation>
        <location evidence="1">Membrane</location>
        <topology evidence="1">Multi-pass membrane protein</topology>
    </subcellularLocation>
</comment>
<feature type="transmembrane region" description="Helical" evidence="5">
    <location>
        <begin position="187"/>
        <end position="203"/>
    </location>
</feature>
<evidence type="ECO:0000256" key="4">
    <source>
        <dbReference type="ARBA" id="ARBA00023136"/>
    </source>
</evidence>
<dbReference type="Pfam" id="PF04932">
    <property type="entry name" value="Wzy_C"/>
    <property type="match status" value="1"/>
</dbReference>
<dbReference type="GO" id="GO:0016020">
    <property type="term" value="C:membrane"/>
    <property type="evidence" value="ECO:0007669"/>
    <property type="project" value="UniProtKB-SubCell"/>
</dbReference>
<keyword evidence="3 5" id="KW-1133">Transmembrane helix</keyword>
<accession>A0A1G4W529</accession>
<protein>
    <submittedName>
        <fullName evidence="7">O-Antigen ligase</fullName>
    </submittedName>
</protein>
<feature type="transmembrane region" description="Helical" evidence="5">
    <location>
        <begin position="209"/>
        <end position="225"/>
    </location>
</feature>
<gene>
    <name evidence="7" type="ORF">SAMN02927925_02333</name>
</gene>
<feature type="transmembrane region" description="Helical" evidence="5">
    <location>
        <begin position="93"/>
        <end position="110"/>
    </location>
</feature>
<feature type="transmembrane region" description="Helical" evidence="5">
    <location>
        <begin position="414"/>
        <end position="432"/>
    </location>
</feature>
<feature type="domain" description="O-antigen ligase-related" evidence="6">
    <location>
        <begin position="193"/>
        <end position="373"/>
    </location>
</feature>
<feature type="transmembrane region" description="Helical" evidence="5">
    <location>
        <begin position="357"/>
        <end position="377"/>
    </location>
</feature>
<feature type="transmembrane region" description="Helical" evidence="5">
    <location>
        <begin position="162"/>
        <end position="180"/>
    </location>
</feature>
<dbReference type="InterPro" id="IPR007016">
    <property type="entry name" value="O-antigen_ligase-rel_domated"/>
</dbReference>
<dbReference type="AlphaFoldDB" id="A0A1G4W529"/>
<feature type="transmembrane region" description="Helical" evidence="5">
    <location>
        <begin position="122"/>
        <end position="142"/>
    </location>
</feature>
<keyword evidence="2 5" id="KW-0812">Transmembrane</keyword>
<evidence type="ECO:0000256" key="3">
    <source>
        <dbReference type="ARBA" id="ARBA00022989"/>
    </source>
</evidence>
<keyword evidence="4 5" id="KW-0472">Membrane</keyword>
<evidence type="ECO:0000256" key="2">
    <source>
        <dbReference type="ARBA" id="ARBA00022692"/>
    </source>
</evidence>
<feature type="transmembrane region" description="Helical" evidence="5">
    <location>
        <begin position="389"/>
        <end position="408"/>
    </location>
</feature>
<sequence length="437" mass="51109">MTISNFLKNVFQDIKQQTRNNYLFLPLLLVLITIPMRYAYNSITTGVFIGISILAFKKRHFRIEKSLIVPIAIYLLMLASMLWTTDLPETKSALFKMFPVLLLPVCFMINKPFSQVQIQKIITYYGYSFVLFALFYLGRAIFRYVLTKDSSVFFYHGLVTEDVNAIHISTYMVLAYFSFMIQANKTVYVKSALLLLATVIVLLSSKNLAVVFLILNSAYFLYYFNNQIKRKLLITLIGFGLVVTVVFFQELKNRFEIEIASNLKENTINREISKSNRLVYNVTVGEAWRTERFDKNDFFPGTALRVYQFRIFNEMMQADQVFLTGYGLNATKHKIKEKRIEHNLYEGYDEFNFHNQYIQFFAELGVLGFLLIVTMVLINLKNGLNNKDFIHISFAVLMISLFLTESFLSRQRGIIFFMMLYCLFNASIRNRLKKEIE</sequence>
<keyword evidence="7" id="KW-0436">Ligase</keyword>
<dbReference type="GO" id="GO:0016874">
    <property type="term" value="F:ligase activity"/>
    <property type="evidence" value="ECO:0007669"/>
    <property type="project" value="UniProtKB-KW"/>
</dbReference>
<organism evidence="7 8">
    <name type="scientific">Flavobacterium saliperosum</name>
    <dbReference type="NCBI Taxonomy" id="329186"/>
    <lineage>
        <taxon>Bacteria</taxon>
        <taxon>Pseudomonadati</taxon>
        <taxon>Bacteroidota</taxon>
        <taxon>Flavobacteriia</taxon>
        <taxon>Flavobacteriales</taxon>
        <taxon>Flavobacteriaceae</taxon>
        <taxon>Flavobacterium</taxon>
    </lineage>
</organism>
<feature type="transmembrane region" description="Helical" evidence="5">
    <location>
        <begin position="232"/>
        <end position="249"/>
    </location>
</feature>
<evidence type="ECO:0000313" key="8">
    <source>
        <dbReference type="Proteomes" id="UP000182124"/>
    </source>
</evidence>
<evidence type="ECO:0000256" key="5">
    <source>
        <dbReference type="SAM" id="Phobius"/>
    </source>
</evidence>
<dbReference type="EMBL" id="FMTY01000006">
    <property type="protein sequence ID" value="SCX16095.1"/>
    <property type="molecule type" value="Genomic_DNA"/>
</dbReference>
<dbReference type="STRING" id="329186.SAMN02927925_02333"/>
<feature type="transmembrane region" description="Helical" evidence="5">
    <location>
        <begin position="68"/>
        <end position="87"/>
    </location>
</feature>
<evidence type="ECO:0000259" key="6">
    <source>
        <dbReference type="Pfam" id="PF04932"/>
    </source>
</evidence>
<reference evidence="7 8" key="1">
    <citation type="submission" date="2016-10" db="EMBL/GenBank/DDBJ databases">
        <authorList>
            <person name="de Groot N.N."/>
        </authorList>
    </citation>
    <scope>NUCLEOTIDE SEQUENCE [LARGE SCALE GENOMIC DNA]</scope>
    <source>
        <strain evidence="7 8">CGMCC 1.3801</strain>
    </source>
</reference>
<dbReference type="Proteomes" id="UP000182124">
    <property type="component" value="Unassembled WGS sequence"/>
</dbReference>
<evidence type="ECO:0000256" key="1">
    <source>
        <dbReference type="ARBA" id="ARBA00004141"/>
    </source>
</evidence>
<feature type="transmembrane region" description="Helical" evidence="5">
    <location>
        <begin position="38"/>
        <end position="56"/>
    </location>
</feature>